<accession>X6MV87</accession>
<proteinExistence type="predicted"/>
<reference evidence="2 3" key="1">
    <citation type="journal article" date="2013" name="Curr. Biol.">
        <title>The Genome of the Foraminiferan Reticulomyxa filosa.</title>
        <authorList>
            <person name="Glockner G."/>
            <person name="Hulsmann N."/>
            <person name="Schleicher M."/>
            <person name="Noegel A.A."/>
            <person name="Eichinger L."/>
            <person name="Gallinger C."/>
            <person name="Pawlowski J."/>
            <person name="Sierra R."/>
            <person name="Euteneuer U."/>
            <person name="Pillet L."/>
            <person name="Moustafa A."/>
            <person name="Platzer M."/>
            <person name="Groth M."/>
            <person name="Szafranski K."/>
            <person name="Schliwa M."/>
        </authorList>
    </citation>
    <scope>NUCLEOTIDE SEQUENCE [LARGE SCALE GENOMIC DNA]</scope>
</reference>
<dbReference type="AlphaFoldDB" id="X6MV87"/>
<organism evidence="2 3">
    <name type="scientific">Reticulomyxa filosa</name>
    <dbReference type="NCBI Taxonomy" id="46433"/>
    <lineage>
        <taxon>Eukaryota</taxon>
        <taxon>Sar</taxon>
        <taxon>Rhizaria</taxon>
        <taxon>Retaria</taxon>
        <taxon>Foraminifera</taxon>
        <taxon>Monothalamids</taxon>
        <taxon>Reticulomyxidae</taxon>
        <taxon>Reticulomyxa</taxon>
    </lineage>
</organism>
<gene>
    <name evidence="2" type="ORF">RFI_19543</name>
</gene>
<name>X6MV87_RETFI</name>
<evidence type="ECO:0000313" key="2">
    <source>
        <dbReference type="EMBL" id="ETO17769.1"/>
    </source>
</evidence>
<keyword evidence="3" id="KW-1185">Reference proteome</keyword>
<feature type="compositionally biased region" description="Basic and acidic residues" evidence="1">
    <location>
        <begin position="76"/>
        <end position="91"/>
    </location>
</feature>
<feature type="compositionally biased region" description="Basic and acidic residues" evidence="1">
    <location>
        <begin position="19"/>
        <end position="30"/>
    </location>
</feature>
<feature type="compositionally biased region" description="Polar residues" evidence="1">
    <location>
        <begin position="55"/>
        <end position="65"/>
    </location>
</feature>
<evidence type="ECO:0000313" key="3">
    <source>
        <dbReference type="Proteomes" id="UP000023152"/>
    </source>
</evidence>
<sequence>MYSIEKLQYLRMLQKQADELKDEMSSKELKNQNATAPPPVPSQTQVQSQSRDVDPTTSITSSENKGSPHINVGSTDGKKDVLGKDSRSGGHEKRKRRKNKLKSKTVFPQEAMTATQMEAQLNNSLSQIHTLWELDTETSYLQDFSFVGDPLLCQELSWFQLHNINYFGHIGGFDALLARIGGSQCPINFDCLIQMLQCLASLRDYFNTDFLDHYVLRLTTSLQCYFNGLPDSAVKDLNRNIVDKILKVFNCILINVINHFIEIHI</sequence>
<dbReference type="EMBL" id="ASPP01016029">
    <property type="protein sequence ID" value="ETO17769.1"/>
    <property type="molecule type" value="Genomic_DNA"/>
</dbReference>
<protein>
    <submittedName>
        <fullName evidence="2">Uncharacterized protein</fullName>
    </submittedName>
</protein>
<feature type="region of interest" description="Disordered" evidence="1">
    <location>
        <begin position="19"/>
        <end position="105"/>
    </location>
</feature>
<comment type="caution">
    <text evidence="2">The sequence shown here is derived from an EMBL/GenBank/DDBJ whole genome shotgun (WGS) entry which is preliminary data.</text>
</comment>
<dbReference type="Proteomes" id="UP000023152">
    <property type="component" value="Unassembled WGS sequence"/>
</dbReference>
<feature type="compositionally biased region" description="Basic residues" evidence="1">
    <location>
        <begin position="92"/>
        <end position="103"/>
    </location>
</feature>
<evidence type="ECO:0000256" key="1">
    <source>
        <dbReference type="SAM" id="MobiDB-lite"/>
    </source>
</evidence>